<keyword evidence="2" id="KW-1185">Reference proteome</keyword>
<dbReference type="Proteomes" id="UP001059380">
    <property type="component" value="Chromosome"/>
</dbReference>
<protein>
    <submittedName>
        <fullName evidence="1">Uncharacterized protein</fullName>
    </submittedName>
</protein>
<reference evidence="1" key="1">
    <citation type="submission" date="2021-04" db="EMBL/GenBank/DDBJ databases">
        <title>Phylogenetic analysis of Acidobacteriaceae.</title>
        <authorList>
            <person name="Qiu L."/>
            <person name="Zhang Q."/>
        </authorList>
    </citation>
    <scope>NUCLEOTIDE SEQUENCE</scope>
    <source>
        <strain evidence="1">DSM 25168</strain>
    </source>
</reference>
<gene>
    <name evidence="1" type="ORF">MOP44_17885</name>
</gene>
<evidence type="ECO:0000313" key="1">
    <source>
        <dbReference type="EMBL" id="UWZ82436.1"/>
    </source>
</evidence>
<dbReference type="SUPFAM" id="SSF53649">
    <property type="entry name" value="Alkaline phosphatase-like"/>
    <property type="match status" value="1"/>
</dbReference>
<dbReference type="Gene3D" id="3.40.720.10">
    <property type="entry name" value="Alkaline Phosphatase, subunit A"/>
    <property type="match status" value="1"/>
</dbReference>
<dbReference type="AlphaFoldDB" id="A0A9J7BHK1"/>
<dbReference type="RefSeq" id="WP_260791620.1">
    <property type="nucleotide sequence ID" value="NZ_CP093313.1"/>
</dbReference>
<proteinExistence type="predicted"/>
<evidence type="ECO:0000313" key="2">
    <source>
        <dbReference type="Proteomes" id="UP001059380"/>
    </source>
</evidence>
<sequence>MPPSEDPNGSGIGSTEDDVSLLWLTNPSYTPQAVSLLEANKQAIGAGQIFYGPTVALNYNTPGLPPSGDPRTPDIIVTPNVGVIYTGSTKKQEEHGGFAHDDTNVMLLLSNPEFKAKTVYSEVGTLQVAPTILKALGLDPWQLDGVRTEGTQSLPAVQFEF</sequence>
<dbReference type="KEGG" id="orp:MOP44_17885"/>
<dbReference type="EMBL" id="CP093313">
    <property type="protein sequence ID" value="UWZ82436.1"/>
    <property type="molecule type" value="Genomic_DNA"/>
</dbReference>
<dbReference type="InterPro" id="IPR017850">
    <property type="entry name" value="Alkaline_phosphatase_core_sf"/>
</dbReference>
<name>A0A9J7BHK1_9BACT</name>
<organism evidence="1 2">
    <name type="scientific">Occallatibacter riparius</name>
    <dbReference type="NCBI Taxonomy" id="1002689"/>
    <lineage>
        <taxon>Bacteria</taxon>
        <taxon>Pseudomonadati</taxon>
        <taxon>Acidobacteriota</taxon>
        <taxon>Terriglobia</taxon>
        <taxon>Terriglobales</taxon>
        <taxon>Acidobacteriaceae</taxon>
        <taxon>Occallatibacter</taxon>
    </lineage>
</organism>
<accession>A0A9J7BHK1</accession>